<feature type="domain" description="Rho termination factor-like N-terminal" evidence="2">
    <location>
        <begin position="6"/>
        <end position="49"/>
    </location>
</feature>
<dbReference type="InterPro" id="IPR011112">
    <property type="entry name" value="Rho-like_N"/>
</dbReference>
<dbReference type="EMBL" id="JAAGRR010000042">
    <property type="protein sequence ID" value="NDY42226.1"/>
    <property type="molecule type" value="Genomic_DNA"/>
</dbReference>
<feature type="coiled-coil region" evidence="1">
    <location>
        <begin position="61"/>
        <end position="88"/>
    </location>
</feature>
<dbReference type="Proteomes" id="UP000469346">
    <property type="component" value="Unassembled WGS sequence"/>
</dbReference>
<protein>
    <submittedName>
        <fullName evidence="3">Transcription termination factor Rho</fullName>
    </submittedName>
</protein>
<evidence type="ECO:0000313" key="4">
    <source>
        <dbReference type="Proteomes" id="UP000469346"/>
    </source>
</evidence>
<dbReference type="Pfam" id="PF07498">
    <property type="entry name" value="Rho_N"/>
    <property type="match status" value="1"/>
</dbReference>
<sequence>MSTDKPLEKMTVKELREVAKEIEGLTGVHGMKKDELLAAIRTAKGLEAPAPKAKAAARKKAPKVQLTKKEIQEKIHRLREQAAAALDAKDRRLYEIFRRRASRLKKMTRRIKKG</sequence>
<evidence type="ECO:0000256" key="1">
    <source>
        <dbReference type="SAM" id="Coils"/>
    </source>
</evidence>
<organism evidence="3 4">
    <name type="scientific">Dissulfurirhabdus thermomarina</name>
    <dbReference type="NCBI Taxonomy" id="1765737"/>
    <lineage>
        <taxon>Bacteria</taxon>
        <taxon>Deltaproteobacteria</taxon>
        <taxon>Dissulfurirhabdaceae</taxon>
        <taxon>Dissulfurirhabdus</taxon>
    </lineage>
</organism>
<name>A0A6N9TUP9_DISTH</name>
<evidence type="ECO:0000259" key="2">
    <source>
        <dbReference type="SMART" id="SM00959"/>
    </source>
</evidence>
<comment type="caution">
    <text evidence="3">The sequence shown here is derived from an EMBL/GenBank/DDBJ whole genome shotgun (WGS) entry which is preliminary data.</text>
</comment>
<dbReference type="AlphaFoldDB" id="A0A6N9TUP9"/>
<gene>
    <name evidence="3" type="ORF">G3N55_05135</name>
</gene>
<dbReference type="GO" id="GO:0006353">
    <property type="term" value="P:DNA-templated transcription termination"/>
    <property type="evidence" value="ECO:0007669"/>
    <property type="project" value="InterPro"/>
</dbReference>
<evidence type="ECO:0000313" key="3">
    <source>
        <dbReference type="EMBL" id="NDY42226.1"/>
    </source>
</evidence>
<dbReference type="SMART" id="SM00959">
    <property type="entry name" value="Rho_N"/>
    <property type="match status" value="1"/>
</dbReference>
<dbReference type="RefSeq" id="WP_163298370.1">
    <property type="nucleotide sequence ID" value="NZ_JAAGRR010000042.1"/>
</dbReference>
<accession>A0A6N9TUP9</accession>
<keyword evidence="1" id="KW-0175">Coiled coil</keyword>
<proteinExistence type="predicted"/>
<keyword evidence="4" id="KW-1185">Reference proteome</keyword>
<reference evidence="3 4" key="1">
    <citation type="submission" date="2020-02" db="EMBL/GenBank/DDBJ databases">
        <title>Comparative genomics of sulfur disproportionating microorganisms.</title>
        <authorList>
            <person name="Ward L.M."/>
            <person name="Bertran E."/>
            <person name="Johnston D.T."/>
        </authorList>
    </citation>
    <scope>NUCLEOTIDE SEQUENCE [LARGE SCALE GENOMIC DNA]</scope>
    <source>
        <strain evidence="3 4">DSM 100025</strain>
    </source>
</reference>